<name>A0A0W0V7E6_9GAMM</name>
<proteinExistence type="predicted"/>
<evidence type="ECO:0000313" key="2">
    <source>
        <dbReference type="EMBL" id="KTD16051.1"/>
    </source>
</evidence>
<dbReference type="Pfam" id="PF10027">
    <property type="entry name" value="DUF2269"/>
    <property type="match status" value="1"/>
</dbReference>
<protein>
    <submittedName>
        <fullName evidence="2">Integral membrane protein</fullName>
    </submittedName>
</protein>
<dbReference type="PROSITE" id="PS51257">
    <property type="entry name" value="PROKAR_LIPOPROTEIN"/>
    <property type="match status" value="1"/>
</dbReference>
<keyword evidence="1" id="KW-1133">Transmembrane helix</keyword>
<dbReference type="OrthoDB" id="9786302at2"/>
<evidence type="ECO:0000256" key="1">
    <source>
        <dbReference type="SAM" id="Phobius"/>
    </source>
</evidence>
<feature type="transmembrane region" description="Helical" evidence="1">
    <location>
        <begin position="12"/>
        <end position="33"/>
    </location>
</feature>
<sequence>MLYLWLKYIHILSSTILFGTGIGTACVMLYGHWTKDLAAMAIINRYVVLVDWLFTGTSGFIQAITGLTMVYIAKYPLTSLWIWGGITGYIITALCWFPVVYLQIRIRDITVKAWQNKEALPEIYYTYFKWWFALGWPAFISLLIVFYLMVMKPF</sequence>
<evidence type="ECO:0000313" key="3">
    <source>
        <dbReference type="Proteomes" id="UP000055035"/>
    </source>
</evidence>
<dbReference type="Proteomes" id="UP000055035">
    <property type="component" value="Unassembled WGS sequence"/>
</dbReference>
<keyword evidence="1" id="KW-0472">Membrane</keyword>
<dbReference type="InterPro" id="IPR018729">
    <property type="entry name" value="DUF2269_transmembrane"/>
</dbReference>
<feature type="transmembrane region" description="Helical" evidence="1">
    <location>
        <begin position="130"/>
        <end position="150"/>
    </location>
</feature>
<accession>A0A0W0V7E6</accession>
<gene>
    <name evidence="2" type="ORF">Ljor_0357</name>
</gene>
<feature type="transmembrane region" description="Helical" evidence="1">
    <location>
        <begin position="53"/>
        <end position="73"/>
    </location>
</feature>
<dbReference type="STRING" id="456.Ljor_0357"/>
<keyword evidence="1" id="KW-0812">Transmembrane</keyword>
<reference evidence="2 3" key="1">
    <citation type="submission" date="2015-11" db="EMBL/GenBank/DDBJ databases">
        <title>Genomic analysis of 38 Legionella species identifies large and diverse effector repertoires.</title>
        <authorList>
            <person name="Burstein D."/>
            <person name="Amaro F."/>
            <person name="Zusman T."/>
            <person name="Lifshitz Z."/>
            <person name="Cohen O."/>
            <person name="Gilbert J.A."/>
            <person name="Pupko T."/>
            <person name="Shuman H.A."/>
            <person name="Segal G."/>
        </authorList>
    </citation>
    <scope>NUCLEOTIDE SEQUENCE [LARGE SCALE GENOMIC DNA]</scope>
    <source>
        <strain evidence="2 3">BL-540</strain>
    </source>
</reference>
<feature type="transmembrane region" description="Helical" evidence="1">
    <location>
        <begin position="80"/>
        <end position="104"/>
    </location>
</feature>
<comment type="caution">
    <text evidence="2">The sequence shown here is derived from an EMBL/GenBank/DDBJ whole genome shotgun (WGS) entry which is preliminary data.</text>
</comment>
<keyword evidence="3" id="KW-1185">Reference proteome</keyword>
<dbReference type="PATRIC" id="fig|456.5.peg.382"/>
<dbReference type="RefSeq" id="WP_058469937.1">
    <property type="nucleotide sequence ID" value="NZ_CAAAIC010000007.1"/>
</dbReference>
<dbReference type="EMBL" id="LNYJ01000011">
    <property type="protein sequence ID" value="KTD16051.1"/>
    <property type="molecule type" value="Genomic_DNA"/>
</dbReference>
<dbReference type="AlphaFoldDB" id="A0A0W0V7E6"/>
<organism evidence="2 3">
    <name type="scientific">Legionella jordanis</name>
    <dbReference type="NCBI Taxonomy" id="456"/>
    <lineage>
        <taxon>Bacteria</taxon>
        <taxon>Pseudomonadati</taxon>
        <taxon>Pseudomonadota</taxon>
        <taxon>Gammaproteobacteria</taxon>
        <taxon>Legionellales</taxon>
        <taxon>Legionellaceae</taxon>
        <taxon>Legionella</taxon>
    </lineage>
</organism>